<comment type="caution">
    <text evidence="1">Lacks conserved residue(s) required for the propagation of feature annotation.</text>
</comment>
<feature type="region of interest" description="Disordered" evidence="2">
    <location>
        <begin position="191"/>
        <end position="328"/>
    </location>
</feature>
<reference evidence="4 5" key="1">
    <citation type="submission" date="2019-09" db="EMBL/GenBank/DDBJ databases">
        <title>Genome sequence of Roseospira marina, one of the more divergent members of the non-sulfur purple photosynthetic bacterial family, the Rhodospirillaceae.</title>
        <authorList>
            <person name="Meyer T."/>
            <person name="Kyndt J."/>
        </authorList>
    </citation>
    <scope>NUCLEOTIDE SEQUENCE [LARGE SCALE GENOMIC DNA]</scope>
    <source>
        <strain evidence="4 5">DSM 15113</strain>
    </source>
</reference>
<evidence type="ECO:0000259" key="3">
    <source>
        <dbReference type="Pfam" id="PF04453"/>
    </source>
</evidence>
<keyword evidence="1" id="KW-0472">Membrane</keyword>
<protein>
    <recommendedName>
        <fullName evidence="1">LPS-assembly protein LptD</fullName>
    </recommendedName>
</protein>
<feature type="region of interest" description="Disordered" evidence="2">
    <location>
        <begin position="61"/>
        <end position="83"/>
    </location>
</feature>
<organism evidence="4 5">
    <name type="scientific">Roseospira marina</name>
    <dbReference type="NCBI Taxonomy" id="140057"/>
    <lineage>
        <taxon>Bacteria</taxon>
        <taxon>Pseudomonadati</taxon>
        <taxon>Pseudomonadota</taxon>
        <taxon>Alphaproteobacteria</taxon>
        <taxon>Rhodospirillales</taxon>
        <taxon>Rhodospirillaceae</taxon>
        <taxon>Roseospira</taxon>
    </lineage>
</organism>
<dbReference type="PANTHER" id="PTHR30189:SF1">
    <property type="entry name" value="LPS-ASSEMBLY PROTEIN LPTD"/>
    <property type="match status" value="1"/>
</dbReference>
<accession>A0A5M6IIF1</accession>
<dbReference type="PANTHER" id="PTHR30189">
    <property type="entry name" value="LPS-ASSEMBLY PROTEIN"/>
    <property type="match status" value="1"/>
</dbReference>
<dbReference type="HAMAP" id="MF_01411">
    <property type="entry name" value="LPS_assembly_LptD"/>
    <property type="match status" value="1"/>
</dbReference>
<dbReference type="GO" id="GO:1990351">
    <property type="term" value="C:transporter complex"/>
    <property type="evidence" value="ECO:0007669"/>
    <property type="project" value="TreeGrafter"/>
</dbReference>
<gene>
    <name evidence="1 4" type="primary">lptD</name>
    <name evidence="4" type="ORF">F1188_00855</name>
</gene>
<dbReference type="GO" id="GO:0009279">
    <property type="term" value="C:cell outer membrane"/>
    <property type="evidence" value="ECO:0007669"/>
    <property type="project" value="UniProtKB-SubCell"/>
</dbReference>
<comment type="function">
    <text evidence="1">Involved in the assembly of lipopolysaccharide (LPS) at the surface of the outer membrane.</text>
</comment>
<feature type="compositionally biased region" description="Low complexity" evidence="2">
    <location>
        <begin position="282"/>
        <end position="321"/>
    </location>
</feature>
<dbReference type="GO" id="GO:0043165">
    <property type="term" value="P:Gram-negative-bacterium-type cell outer membrane assembly"/>
    <property type="evidence" value="ECO:0007669"/>
    <property type="project" value="UniProtKB-UniRule"/>
</dbReference>
<feature type="compositionally biased region" description="Low complexity" evidence="2">
    <location>
        <begin position="256"/>
        <end position="274"/>
    </location>
</feature>
<dbReference type="Pfam" id="PF04453">
    <property type="entry name" value="LptD"/>
    <property type="match status" value="1"/>
</dbReference>
<dbReference type="InterPro" id="IPR007543">
    <property type="entry name" value="LptD_C"/>
</dbReference>
<sequence length="1024" mass="110302">MCGSALSSQMGNASAAETHRVRASCTSSSLKYGRTLPFSAASQIMMVLKLRVLAPLSLDAPHPGPDRAPPRGFRQRHQLRPQTPPCVLGAPATHFFDRSTPGLAGSGAEKPWFRPTVPAYTPRVMTEPMEDQRFWRRIRGGLTAGAVALAVPLPAVQAAGLSASELAGPGTGFRDLSANTGARTTATGAVGGILGSLDSAPRPPSDGGTIHLRPVPDGAARVPSGAPTGGLPATPRLDPSAPMVVPTPRLRPVAETLAPASAPSTPSPSALSSPAPVPPTRPSAAATSTTGQGPSPATPSSATPARSPTQAPASPTPVTAPDADSPAPTLIRADELRHERDLGIYSARGNVELTNGPRVVLADMVSYNERTDTLTANGNVRVVEDDGTTYFANYVELSSDFKDGFVRDMSVLLADRSRISAVYATRTAGERKDFWKGVYTACDTCSPSAGSVWPTLSGNETGTRERMPPVWQIRAAHVTHDEVARDIVYRDAVLEVFGLPVAYTPYLEQPDPTVYRRSGILSPTIGVDDQLGFWTEVPYYFVIDDHQDATLAARAMSDEGWLLRPEYRLRFAEGELSLDGSLTDDGDDGLSGHLDSRARWHINDVWRAGLDSELAAFDDYRDRYAFDDPDWLTNHAWVEAFSGRSYAAIEGFAYNDTRVGSNDERNPFVLPLMTYDYESEPIAFGGQTLLDASVQSIYREEGATSTRLSGSAGWYQPGTTGWGLAYEAEGRLNADLYTIDNANTVDGDPSTGFDGTVSRLYPSAHVALRYPMVRNGAEHQQIVEPVVSLSAAPPGLNTRHIPNEDSQVSELHQANLFPGDRTAGRDRIDDGVSVNYGMNWRYMDNDGGVINARFGQAYRIYDAETAFSGQAGYGTGLSDYVGGIDLRPNPYLDMFARVRLDRNDLNPNTALVGFRAGAPVLSISGTYVNATDLDTQEGEDLPRREEIVASVNTAFSRFWGAYAGGRYDVANARTVDIWGGLSYEDECLILAFDYTSSYNELDGEDEGESLMLRITLKTLGEISF</sequence>
<keyword evidence="5" id="KW-1185">Reference proteome</keyword>
<evidence type="ECO:0000256" key="2">
    <source>
        <dbReference type="SAM" id="MobiDB-lite"/>
    </source>
</evidence>
<name>A0A5M6IIF1_9PROT</name>
<keyword evidence="1" id="KW-0998">Cell outer membrane</keyword>
<dbReference type="Proteomes" id="UP000324065">
    <property type="component" value="Unassembled WGS sequence"/>
</dbReference>
<comment type="similarity">
    <text evidence="1">Belongs to the LptD family.</text>
</comment>
<comment type="subunit">
    <text evidence="1">Component of the lipopolysaccharide transport and assembly complex.</text>
</comment>
<comment type="caution">
    <text evidence="4">The sequence shown here is derived from an EMBL/GenBank/DDBJ whole genome shotgun (WGS) entry which is preliminary data.</text>
</comment>
<dbReference type="InterPro" id="IPR020889">
    <property type="entry name" value="LipoPS_assembly_LptD"/>
</dbReference>
<feature type="domain" description="LptD C-terminal" evidence="3">
    <location>
        <begin position="601"/>
        <end position="936"/>
    </location>
</feature>
<dbReference type="AlphaFoldDB" id="A0A5M6IIF1"/>
<dbReference type="OrthoDB" id="9760225at2"/>
<proteinExistence type="inferred from homology"/>
<evidence type="ECO:0000313" key="5">
    <source>
        <dbReference type="Proteomes" id="UP000324065"/>
    </source>
</evidence>
<dbReference type="EMBL" id="VWPJ01000001">
    <property type="protein sequence ID" value="KAA5607348.1"/>
    <property type="molecule type" value="Genomic_DNA"/>
</dbReference>
<keyword evidence="1" id="KW-0732">Signal</keyword>
<evidence type="ECO:0000313" key="4">
    <source>
        <dbReference type="EMBL" id="KAA5607348.1"/>
    </source>
</evidence>
<comment type="subcellular location">
    <subcellularLocation>
        <location evidence="1">Cell outer membrane</location>
    </subcellularLocation>
</comment>
<dbReference type="GO" id="GO:0015920">
    <property type="term" value="P:lipopolysaccharide transport"/>
    <property type="evidence" value="ECO:0007669"/>
    <property type="project" value="InterPro"/>
</dbReference>
<evidence type="ECO:0000256" key="1">
    <source>
        <dbReference type="HAMAP-Rule" id="MF_01411"/>
    </source>
</evidence>
<dbReference type="InterPro" id="IPR050218">
    <property type="entry name" value="LptD"/>
</dbReference>